<sequence>MLRESQNRQYLINLANHNKCMRQDLIKPAGHCSESALDKHAKDVATMIKEIFIQNSVFKYHEKDFILLKLFEYTVNGQNYYLSFGTDNIQKECDILNIVKIMDSNYISRNAYRSLAAIDYYLLYSLKIVKDDVEDVEEDIEEEPDNIDFNKVLNSVNVDGYYDCKGILRYLIPYL</sequence>
<reference evidence="1" key="1">
    <citation type="submission" date="2021-06" db="EMBL/GenBank/DDBJ databases">
        <authorList>
            <person name="Kallberg Y."/>
            <person name="Tangrot J."/>
            <person name="Rosling A."/>
        </authorList>
    </citation>
    <scope>NUCLEOTIDE SEQUENCE</scope>
    <source>
        <strain evidence="1">MA461A</strain>
    </source>
</reference>
<name>A0ACA9NG45_9GLOM</name>
<keyword evidence="2" id="KW-1185">Reference proteome</keyword>
<comment type="caution">
    <text evidence="1">The sequence shown here is derived from an EMBL/GenBank/DDBJ whole genome shotgun (WGS) entry which is preliminary data.</text>
</comment>
<protein>
    <submittedName>
        <fullName evidence="1">3807_t:CDS:1</fullName>
    </submittedName>
</protein>
<evidence type="ECO:0000313" key="2">
    <source>
        <dbReference type="Proteomes" id="UP000789920"/>
    </source>
</evidence>
<dbReference type="EMBL" id="CAJVQC010014189">
    <property type="protein sequence ID" value="CAG8655270.1"/>
    <property type="molecule type" value="Genomic_DNA"/>
</dbReference>
<accession>A0ACA9NG45</accession>
<organism evidence="1 2">
    <name type="scientific">Racocetra persica</name>
    <dbReference type="NCBI Taxonomy" id="160502"/>
    <lineage>
        <taxon>Eukaryota</taxon>
        <taxon>Fungi</taxon>
        <taxon>Fungi incertae sedis</taxon>
        <taxon>Mucoromycota</taxon>
        <taxon>Glomeromycotina</taxon>
        <taxon>Glomeromycetes</taxon>
        <taxon>Diversisporales</taxon>
        <taxon>Gigasporaceae</taxon>
        <taxon>Racocetra</taxon>
    </lineage>
</organism>
<proteinExistence type="predicted"/>
<gene>
    <name evidence="1" type="ORF">RPERSI_LOCUS8052</name>
</gene>
<evidence type="ECO:0000313" key="1">
    <source>
        <dbReference type="EMBL" id="CAG8655270.1"/>
    </source>
</evidence>
<feature type="non-terminal residue" evidence="1">
    <location>
        <position position="175"/>
    </location>
</feature>
<dbReference type="Proteomes" id="UP000789920">
    <property type="component" value="Unassembled WGS sequence"/>
</dbReference>